<evidence type="ECO:0000313" key="9">
    <source>
        <dbReference type="EMBL" id="EKX51928.1"/>
    </source>
</evidence>
<dbReference type="PANTHER" id="PTHR22884">
    <property type="entry name" value="SET DOMAIN PROTEINS"/>
    <property type="match status" value="1"/>
</dbReference>
<dbReference type="Gene3D" id="2.170.270.10">
    <property type="entry name" value="SET domain"/>
    <property type="match status" value="1"/>
</dbReference>
<evidence type="ECO:0000313" key="10">
    <source>
        <dbReference type="EnsemblProtists" id="EKX51928"/>
    </source>
</evidence>
<keyword evidence="4" id="KW-0489">Methyltransferase</keyword>
<evidence type="ECO:0000256" key="7">
    <source>
        <dbReference type="ARBA" id="ARBA00023242"/>
    </source>
</evidence>
<dbReference type="KEGG" id="gtt:GUITHDRAFT_56155"/>
<evidence type="ECO:0000313" key="11">
    <source>
        <dbReference type="Proteomes" id="UP000011087"/>
    </source>
</evidence>
<dbReference type="STRING" id="905079.L1JV17"/>
<dbReference type="AlphaFoldDB" id="L1JV17"/>
<sequence>KGLGLFSKVHIPKGTFVMSYLGERIDDFELHRRYFADPTAVAASYIMKVTEEEYIDASDASKSNFARYINHADHPNLDKFVARKPGGFVNLFANRDIEAGEELSFNYGRDYW</sequence>
<feature type="non-terminal residue" evidence="9">
    <location>
        <position position="1"/>
    </location>
</feature>
<proteinExistence type="predicted"/>
<dbReference type="OMA" id="ADWNIDA"/>
<reference evidence="11" key="2">
    <citation type="submission" date="2012-11" db="EMBL/GenBank/DDBJ databases">
        <authorList>
            <person name="Kuo A."/>
            <person name="Curtis B.A."/>
            <person name="Tanifuji G."/>
            <person name="Burki F."/>
            <person name="Gruber A."/>
            <person name="Irimia M."/>
            <person name="Maruyama S."/>
            <person name="Arias M.C."/>
            <person name="Ball S.G."/>
            <person name="Gile G.H."/>
            <person name="Hirakawa Y."/>
            <person name="Hopkins J.F."/>
            <person name="Rensing S.A."/>
            <person name="Schmutz J."/>
            <person name="Symeonidi A."/>
            <person name="Elias M."/>
            <person name="Eveleigh R.J."/>
            <person name="Herman E.K."/>
            <person name="Klute M.J."/>
            <person name="Nakayama T."/>
            <person name="Obornik M."/>
            <person name="Reyes-Prieto A."/>
            <person name="Armbrust E.V."/>
            <person name="Aves S.J."/>
            <person name="Beiko R.G."/>
            <person name="Coutinho P."/>
            <person name="Dacks J.B."/>
            <person name="Durnford D.G."/>
            <person name="Fast N.M."/>
            <person name="Green B.R."/>
            <person name="Grisdale C."/>
            <person name="Hempe F."/>
            <person name="Henrissat B."/>
            <person name="Hoppner M.P."/>
            <person name="Ishida K.-I."/>
            <person name="Kim E."/>
            <person name="Koreny L."/>
            <person name="Kroth P.G."/>
            <person name="Liu Y."/>
            <person name="Malik S.-B."/>
            <person name="Maier U.G."/>
            <person name="McRose D."/>
            <person name="Mock T."/>
            <person name="Neilson J.A."/>
            <person name="Onodera N.T."/>
            <person name="Poole A.M."/>
            <person name="Pritham E.J."/>
            <person name="Richards T.A."/>
            <person name="Rocap G."/>
            <person name="Roy S.W."/>
            <person name="Sarai C."/>
            <person name="Schaack S."/>
            <person name="Shirato S."/>
            <person name="Slamovits C.H."/>
            <person name="Spencer D.F."/>
            <person name="Suzuki S."/>
            <person name="Worden A.Z."/>
            <person name="Zauner S."/>
            <person name="Barry K."/>
            <person name="Bell C."/>
            <person name="Bharti A.K."/>
            <person name="Crow J.A."/>
            <person name="Grimwood J."/>
            <person name="Kramer R."/>
            <person name="Lindquist E."/>
            <person name="Lucas S."/>
            <person name="Salamov A."/>
            <person name="McFadden G.I."/>
            <person name="Lane C.E."/>
            <person name="Keeling P.J."/>
            <person name="Gray M.W."/>
            <person name="Grigoriev I.V."/>
            <person name="Archibald J.M."/>
        </authorList>
    </citation>
    <scope>NUCLEOTIDE SEQUENCE</scope>
    <source>
        <strain evidence="11">CCMP2712</strain>
    </source>
</reference>
<evidence type="ECO:0000256" key="6">
    <source>
        <dbReference type="ARBA" id="ARBA00022691"/>
    </source>
</evidence>
<dbReference type="EMBL" id="JH992974">
    <property type="protein sequence ID" value="EKX51928.1"/>
    <property type="molecule type" value="Genomic_DNA"/>
</dbReference>
<dbReference type="GO" id="GO:0008168">
    <property type="term" value="F:methyltransferase activity"/>
    <property type="evidence" value="ECO:0007669"/>
    <property type="project" value="UniProtKB-KW"/>
</dbReference>
<dbReference type="InterPro" id="IPR046341">
    <property type="entry name" value="SET_dom_sf"/>
</dbReference>
<evidence type="ECO:0000256" key="3">
    <source>
        <dbReference type="ARBA" id="ARBA00022454"/>
    </source>
</evidence>
<dbReference type="PROSITE" id="PS50280">
    <property type="entry name" value="SET"/>
    <property type="match status" value="1"/>
</dbReference>
<evidence type="ECO:0000256" key="5">
    <source>
        <dbReference type="ARBA" id="ARBA00022679"/>
    </source>
</evidence>
<name>L1JV17_GUITC</name>
<reference evidence="10" key="3">
    <citation type="submission" date="2016-03" db="UniProtKB">
        <authorList>
            <consortium name="EnsemblProtists"/>
        </authorList>
    </citation>
    <scope>IDENTIFICATION</scope>
</reference>
<keyword evidence="11" id="KW-1185">Reference proteome</keyword>
<dbReference type="GO" id="GO:0005694">
    <property type="term" value="C:chromosome"/>
    <property type="evidence" value="ECO:0007669"/>
    <property type="project" value="UniProtKB-SubCell"/>
</dbReference>
<keyword evidence="7" id="KW-0539">Nucleus</keyword>
<dbReference type="EnsemblProtists" id="EKX51928">
    <property type="protein sequence ID" value="EKX51928"/>
    <property type="gene ID" value="GUITHDRAFT_56155"/>
</dbReference>
<keyword evidence="6" id="KW-0949">S-adenosyl-L-methionine</keyword>
<dbReference type="OrthoDB" id="308383at2759"/>
<dbReference type="InterPro" id="IPR050777">
    <property type="entry name" value="SET2_Histone-Lys_MeTrsfase"/>
</dbReference>
<dbReference type="GO" id="GO:0005634">
    <property type="term" value="C:nucleus"/>
    <property type="evidence" value="ECO:0007669"/>
    <property type="project" value="UniProtKB-SubCell"/>
</dbReference>
<protein>
    <recommendedName>
        <fullName evidence="8">SET domain-containing protein</fullName>
    </recommendedName>
</protein>
<dbReference type="RefSeq" id="XP_005838908.1">
    <property type="nucleotide sequence ID" value="XM_005838851.1"/>
</dbReference>
<dbReference type="SMART" id="SM00317">
    <property type="entry name" value="SET"/>
    <property type="match status" value="1"/>
</dbReference>
<evidence type="ECO:0000256" key="4">
    <source>
        <dbReference type="ARBA" id="ARBA00022603"/>
    </source>
</evidence>
<dbReference type="GeneID" id="17308499"/>
<gene>
    <name evidence="9" type="ORF">GUITHDRAFT_56155</name>
</gene>
<dbReference type="eggNOG" id="KOG1081">
    <property type="taxonomic scope" value="Eukaryota"/>
</dbReference>
<keyword evidence="5" id="KW-0808">Transferase</keyword>
<dbReference type="PaxDb" id="55529-EKX51928"/>
<reference evidence="9 11" key="1">
    <citation type="journal article" date="2012" name="Nature">
        <title>Algal genomes reveal evolutionary mosaicism and the fate of nucleomorphs.</title>
        <authorList>
            <consortium name="DOE Joint Genome Institute"/>
            <person name="Curtis B.A."/>
            <person name="Tanifuji G."/>
            <person name="Burki F."/>
            <person name="Gruber A."/>
            <person name="Irimia M."/>
            <person name="Maruyama S."/>
            <person name="Arias M.C."/>
            <person name="Ball S.G."/>
            <person name="Gile G.H."/>
            <person name="Hirakawa Y."/>
            <person name="Hopkins J.F."/>
            <person name="Kuo A."/>
            <person name="Rensing S.A."/>
            <person name="Schmutz J."/>
            <person name="Symeonidi A."/>
            <person name="Elias M."/>
            <person name="Eveleigh R.J."/>
            <person name="Herman E.K."/>
            <person name="Klute M.J."/>
            <person name="Nakayama T."/>
            <person name="Obornik M."/>
            <person name="Reyes-Prieto A."/>
            <person name="Armbrust E.V."/>
            <person name="Aves S.J."/>
            <person name="Beiko R.G."/>
            <person name="Coutinho P."/>
            <person name="Dacks J.B."/>
            <person name="Durnford D.G."/>
            <person name="Fast N.M."/>
            <person name="Green B.R."/>
            <person name="Grisdale C.J."/>
            <person name="Hempel F."/>
            <person name="Henrissat B."/>
            <person name="Hoppner M.P."/>
            <person name="Ishida K."/>
            <person name="Kim E."/>
            <person name="Koreny L."/>
            <person name="Kroth P.G."/>
            <person name="Liu Y."/>
            <person name="Malik S.B."/>
            <person name="Maier U.G."/>
            <person name="McRose D."/>
            <person name="Mock T."/>
            <person name="Neilson J.A."/>
            <person name="Onodera N.T."/>
            <person name="Poole A.M."/>
            <person name="Pritham E.J."/>
            <person name="Richards T.A."/>
            <person name="Rocap G."/>
            <person name="Roy S.W."/>
            <person name="Sarai C."/>
            <person name="Schaack S."/>
            <person name="Shirato S."/>
            <person name="Slamovits C.H."/>
            <person name="Spencer D.F."/>
            <person name="Suzuki S."/>
            <person name="Worden A.Z."/>
            <person name="Zauner S."/>
            <person name="Barry K."/>
            <person name="Bell C."/>
            <person name="Bharti A.K."/>
            <person name="Crow J.A."/>
            <person name="Grimwood J."/>
            <person name="Kramer R."/>
            <person name="Lindquist E."/>
            <person name="Lucas S."/>
            <person name="Salamov A."/>
            <person name="McFadden G.I."/>
            <person name="Lane C.E."/>
            <person name="Keeling P.J."/>
            <person name="Gray M.W."/>
            <person name="Grigoriev I.V."/>
            <person name="Archibald J.M."/>
        </authorList>
    </citation>
    <scope>NUCLEOTIDE SEQUENCE</scope>
    <source>
        <strain evidence="9 11">CCMP2712</strain>
    </source>
</reference>
<dbReference type="GO" id="GO:0032259">
    <property type="term" value="P:methylation"/>
    <property type="evidence" value="ECO:0007669"/>
    <property type="project" value="UniProtKB-KW"/>
</dbReference>
<dbReference type="Pfam" id="PF00856">
    <property type="entry name" value="SET"/>
    <property type="match status" value="1"/>
</dbReference>
<dbReference type="InterPro" id="IPR001214">
    <property type="entry name" value="SET_dom"/>
</dbReference>
<accession>L1JV17</accession>
<keyword evidence="3" id="KW-0158">Chromosome</keyword>
<evidence type="ECO:0000256" key="2">
    <source>
        <dbReference type="ARBA" id="ARBA00004286"/>
    </source>
</evidence>
<organism evidence="9">
    <name type="scientific">Guillardia theta (strain CCMP2712)</name>
    <name type="common">Cryptophyte</name>
    <dbReference type="NCBI Taxonomy" id="905079"/>
    <lineage>
        <taxon>Eukaryota</taxon>
        <taxon>Cryptophyceae</taxon>
        <taxon>Pyrenomonadales</taxon>
        <taxon>Geminigeraceae</taxon>
        <taxon>Guillardia</taxon>
    </lineage>
</organism>
<evidence type="ECO:0000259" key="8">
    <source>
        <dbReference type="PROSITE" id="PS50280"/>
    </source>
</evidence>
<comment type="subcellular location">
    <subcellularLocation>
        <location evidence="2">Chromosome</location>
    </subcellularLocation>
    <subcellularLocation>
        <location evidence="1">Nucleus</location>
    </subcellularLocation>
</comment>
<feature type="non-terminal residue" evidence="9">
    <location>
        <position position="112"/>
    </location>
</feature>
<dbReference type="SUPFAM" id="SSF82199">
    <property type="entry name" value="SET domain"/>
    <property type="match status" value="1"/>
</dbReference>
<feature type="domain" description="SET" evidence="8">
    <location>
        <begin position="1"/>
        <end position="108"/>
    </location>
</feature>
<dbReference type="HOGENOM" id="CLU_020840_3_5_1"/>
<evidence type="ECO:0000256" key="1">
    <source>
        <dbReference type="ARBA" id="ARBA00004123"/>
    </source>
</evidence>
<dbReference type="Proteomes" id="UP000011087">
    <property type="component" value="Unassembled WGS sequence"/>
</dbReference>